<evidence type="ECO:0000313" key="14">
    <source>
        <dbReference type="EMBL" id="SEH52129.1"/>
    </source>
</evidence>
<dbReference type="GO" id="GO:0051301">
    <property type="term" value="P:cell division"/>
    <property type="evidence" value="ECO:0007669"/>
    <property type="project" value="UniProtKB-KW"/>
</dbReference>
<dbReference type="PROSITE" id="PS51900">
    <property type="entry name" value="CB"/>
    <property type="match status" value="1"/>
</dbReference>
<keyword evidence="8 11" id="KW-0238">DNA-binding</keyword>
<evidence type="ECO:0000256" key="6">
    <source>
        <dbReference type="ARBA" id="ARBA00022829"/>
    </source>
</evidence>
<comment type="function">
    <text evidence="11">Site-specific tyrosine recombinase, which acts by catalyzing the cutting and rejoining of the recombining DNA molecules. The XerC-XerD complex is essential to convert dimers of the bacterial chromosome into monomers to permit their segregation at cell division. It also contributes to the segregational stability of plasmids.</text>
</comment>
<evidence type="ECO:0000259" key="12">
    <source>
        <dbReference type="PROSITE" id="PS51898"/>
    </source>
</evidence>
<evidence type="ECO:0000259" key="13">
    <source>
        <dbReference type="PROSITE" id="PS51900"/>
    </source>
</evidence>
<evidence type="ECO:0000256" key="8">
    <source>
        <dbReference type="ARBA" id="ARBA00023125"/>
    </source>
</evidence>
<proteinExistence type="inferred from homology"/>
<comment type="subunit">
    <text evidence="11">Forms a cyclic heterotetrameric complex composed of two molecules of XerC and two molecules of XerD.</text>
</comment>
<dbReference type="PANTHER" id="PTHR30349">
    <property type="entry name" value="PHAGE INTEGRASE-RELATED"/>
    <property type="match status" value="1"/>
</dbReference>
<keyword evidence="10 11" id="KW-0131">Cell cycle</keyword>
<dbReference type="InterPro" id="IPR011010">
    <property type="entry name" value="DNA_brk_join_enz"/>
</dbReference>
<dbReference type="Pfam" id="PF00589">
    <property type="entry name" value="Phage_integrase"/>
    <property type="match status" value="1"/>
</dbReference>
<name>A0A1H6IWR3_MAGFU</name>
<dbReference type="InterPro" id="IPR011932">
    <property type="entry name" value="Recomb_XerD"/>
</dbReference>
<evidence type="ECO:0000256" key="7">
    <source>
        <dbReference type="ARBA" id="ARBA00022908"/>
    </source>
</evidence>
<feature type="active site" evidence="11">
    <location>
        <position position="242"/>
    </location>
</feature>
<evidence type="ECO:0000256" key="5">
    <source>
        <dbReference type="ARBA" id="ARBA00022618"/>
    </source>
</evidence>
<dbReference type="Gene3D" id="1.10.150.130">
    <property type="match status" value="1"/>
</dbReference>
<keyword evidence="9 11" id="KW-0233">DNA recombination</keyword>
<feature type="domain" description="Tyr recombinase" evidence="12">
    <location>
        <begin position="105"/>
        <end position="290"/>
    </location>
</feature>
<dbReference type="Gene3D" id="1.10.443.10">
    <property type="entry name" value="Intergrase catalytic core"/>
    <property type="match status" value="1"/>
</dbReference>
<dbReference type="GO" id="GO:0003677">
    <property type="term" value="F:DNA binding"/>
    <property type="evidence" value="ECO:0007669"/>
    <property type="project" value="UniProtKB-UniRule"/>
</dbReference>
<dbReference type="HAMAP" id="MF_01807">
    <property type="entry name" value="Recomb_XerD"/>
    <property type="match status" value="1"/>
</dbReference>
<dbReference type="GO" id="GO:0007059">
    <property type="term" value="P:chromosome segregation"/>
    <property type="evidence" value="ECO:0007669"/>
    <property type="project" value="UniProtKB-UniRule"/>
</dbReference>
<dbReference type="InterPro" id="IPR002104">
    <property type="entry name" value="Integrase_catalytic"/>
</dbReference>
<accession>A0A1H6IWR3</accession>
<dbReference type="HAMAP" id="MF_01808">
    <property type="entry name" value="Recomb_XerC_XerD"/>
    <property type="match status" value="1"/>
</dbReference>
<dbReference type="InterPro" id="IPR023009">
    <property type="entry name" value="Tyrosine_recombinase_XerC/XerD"/>
</dbReference>
<dbReference type="PANTHER" id="PTHR30349:SF90">
    <property type="entry name" value="TYROSINE RECOMBINASE XERD"/>
    <property type="match status" value="1"/>
</dbReference>
<feature type="active site" evidence="11">
    <location>
        <position position="146"/>
    </location>
</feature>
<dbReference type="SUPFAM" id="SSF56349">
    <property type="entry name" value="DNA breaking-rejoining enzymes"/>
    <property type="match status" value="1"/>
</dbReference>
<feature type="domain" description="Core-binding (CB)" evidence="13">
    <location>
        <begin position="1"/>
        <end position="84"/>
    </location>
</feature>
<keyword evidence="15" id="KW-1185">Reference proteome</keyword>
<dbReference type="InterPro" id="IPR044068">
    <property type="entry name" value="CB"/>
</dbReference>
<evidence type="ECO:0000256" key="9">
    <source>
        <dbReference type="ARBA" id="ARBA00023172"/>
    </source>
</evidence>
<comment type="subcellular location">
    <subcellularLocation>
        <location evidence="1 11">Cytoplasm</location>
    </subcellularLocation>
</comment>
<dbReference type="Proteomes" id="UP000182983">
    <property type="component" value="Unassembled WGS sequence"/>
</dbReference>
<protein>
    <recommendedName>
        <fullName evidence="3 11">Tyrosine recombinase XerD</fullName>
    </recommendedName>
</protein>
<evidence type="ECO:0000256" key="2">
    <source>
        <dbReference type="ARBA" id="ARBA00010450"/>
    </source>
</evidence>
<dbReference type="InterPro" id="IPR010998">
    <property type="entry name" value="Integrase_recombinase_N"/>
</dbReference>
<dbReference type="PROSITE" id="PS51898">
    <property type="entry name" value="TYR_RECOMBINASE"/>
    <property type="match status" value="1"/>
</dbReference>
<keyword evidence="7 11" id="KW-0229">DNA integration</keyword>
<dbReference type="RefSeq" id="WP_074769564.1">
    <property type="nucleotide sequence ID" value="NZ_FNWO01000012.1"/>
</dbReference>
<dbReference type="AlphaFoldDB" id="A0A1H6IWR3"/>
<keyword evidence="5 11" id="KW-0132">Cell division</keyword>
<dbReference type="GO" id="GO:0009037">
    <property type="term" value="F:tyrosine-based site-specific recombinase activity"/>
    <property type="evidence" value="ECO:0007669"/>
    <property type="project" value="UniProtKB-UniRule"/>
</dbReference>
<evidence type="ECO:0000313" key="15">
    <source>
        <dbReference type="Proteomes" id="UP000182983"/>
    </source>
</evidence>
<keyword evidence="4 11" id="KW-0963">Cytoplasm</keyword>
<feature type="active site" evidence="11">
    <location>
        <position position="268"/>
    </location>
</feature>
<dbReference type="OrthoDB" id="9801717at2"/>
<keyword evidence="6 11" id="KW-0159">Chromosome partition</keyword>
<dbReference type="GO" id="GO:0006313">
    <property type="term" value="P:DNA transposition"/>
    <property type="evidence" value="ECO:0007669"/>
    <property type="project" value="UniProtKB-UniRule"/>
</dbReference>
<dbReference type="NCBIfam" id="NF001399">
    <property type="entry name" value="PRK00283.1"/>
    <property type="match status" value="1"/>
</dbReference>
<reference evidence="15" key="1">
    <citation type="submission" date="2016-10" db="EMBL/GenBank/DDBJ databases">
        <authorList>
            <person name="Varghese N."/>
            <person name="Submissions S."/>
        </authorList>
    </citation>
    <scope>NUCLEOTIDE SEQUENCE [LARGE SCALE GENOMIC DNA]</scope>
    <source>
        <strain evidence="15">DSM 13234</strain>
    </source>
</reference>
<feature type="active site" evidence="11">
    <location>
        <position position="170"/>
    </location>
</feature>
<comment type="similarity">
    <text evidence="2 11">Belongs to the 'phage' integrase family. XerD subfamily.</text>
</comment>
<dbReference type="InterPro" id="IPR050090">
    <property type="entry name" value="Tyrosine_recombinase_XerCD"/>
</dbReference>
<evidence type="ECO:0000256" key="1">
    <source>
        <dbReference type="ARBA" id="ARBA00004496"/>
    </source>
</evidence>
<dbReference type="InterPro" id="IPR013762">
    <property type="entry name" value="Integrase-like_cat_sf"/>
</dbReference>
<evidence type="ECO:0000256" key="11">
    <source>
        <dbReference type="HAMAP-Rule" id="MF_01807"/>
    </source>
</evidence>
<dbReference type="Pfam" id="PF02899">
    <property type="entry name" value="Phage_int_SAM_1"/>
    <property type="match status" value="1"/>
</dbReference>
<feature type="active site" description="O-(3'-phospho-DNA)-tyrosine intermediate" evidence="11">
    <location>
        <position position="277"/>
    </location>
</feature>
<dbReference type="GO" id="GO:0005737">
    <property type="term" value="C:cytoplasm"/>
    <property type="evidence" value="ECO:0007669"/>
    <property type="project" value="UniProtKB-SubCell"/>
</dbReference>
<evidence type="ECO:0000256" key="3">
    <source>
        <dbReference type="ARBA" id="ARBA00015810"/>
    </source>
</evidence>
<organism evidence="14 15">
    <name type="scientific">Magnetospirillum fulvum</name>
    <name type="common">Rhodospirillum fulvum</name>
    <dbReference type="NCBI Taxonomy" id="1082"/>
    <lineage>
        <taxon>Bacteria</taxon>
        <taxon>Pseudomonadati</taxon>
        <taxon>Pseudomonadota</taxon>
        <taxon>Alphaproteobacteria</taxon>
        <taxon>Rhodospirillales</taxon>
        <taxon>Rhodospirillaceae</taxon>
        <taxon>Magnetospirillum</taxon>
    </lineage>
</organism>
<sequence length="303" mass="32549">MDRHAESFLEMMAAERGAAANTLDAYRRDLVDYQEFLAARGESLLSADADAVRDWLADQAARGMAPRTQARRLSCLGQFHAFLVAEGRRADDPTSQVDAPHIGRPLPKILSESAVESLLAAARALPDAEGVMASALLETLYATGLRVSELVGLPFAAVARDPAVLVVRGKGSKERMVPLSDPARAALASWRSVREAQLDGRASSWLFPSRGRSGHLTRSGFAKMLTRIAVKAGIDPLHLSPHVLRHAFASHLLAGGADLRVVQAMLGHADIATTEIYTHVQEDRLVRLVQGHHPLAAASTGRG</sequence>
<gene>
    <name evidence="11" type="primary">xerD</name>
    <name evidence="14" type="ORF">SAMN04244559_02771</name>
</gene>
<evidence type="ECO:0000256" key="10">
    <source>
        <dbReference type="ARBA" id="ARBA00023306"/>
    </source>
</evidence>
<dbReference type="EMBL" id="FNWO01000012">
    <property type="protein sequence ID" value="SEH52129.1"/>
    <property type="molecule type" value="Genomic_DNA"/>
</dbReference>
<feature type="active site" evidence="11">
    <location>
        <position position="245"/>
    </location>
</feature>
<dbReference type="InterPro" id="IPR004107">
    <property type="entry name" value="Integrase_SAM-like_N"/>
</dbReference>
<evidence type="ECO:0000256" key="4">
    <source>
        <dbReference type="ARBA" id="ARBA00022490"/>
    </source>
</evidence>